<name>A0AAD5XAJ0_9FUNG</name>
<keyword evidence="3" id="KW-1185">Reference proteome</keyword>
<protein>
    <submittedName>
        <fullName evidence="2">Uncharacterized protein</fullName>
    </submittedName>
</protein>
<gene>
    <name evidence="2" type="ORF">HK100_003311</name>
</gene>
<sequence length="312" mass="35069">MLELSPNALCPVCRHRILSSLRRNAGKLVDFALLDRLELESDNLIQITGINVNESASESESRNNHNSNSNNNENNTENNIDGTIKNIGINNENSIPLHTKNSIATPDSVSVVNRRRRTTRVSNALSLHALPPQQPPIKNGTQKNKTASHHHRFDPETAANIPDSPRRSSRLHSDLQRYIPPQISPSRSRSKSESETAVSTPKKNRQAHESATPSAVITGGRHSMQRRSSKLNVRLSTSSNSTDDSLGSVKVKEININDYDHDHYRHDHNNIAAKKWEEEEEVQEEKFTRVTRSITKEMAPIATRLRTRKVSK</sequence>
<organism evidence="2 3">
    <name type="scientific">Physocladia obscura</name>
    <dbReference type="NCBI Taxonomy" id="109957"/>
    <lineage>
        <taxon>Eukaryota</taxon>
        <taxon>Fungi</taxon>
        <taxon>Fungi incertae sedis</taxon>
        <taxon>Chytridiomycota</taxon>
        <taxon>Chytridiomycota incertae sedis</taxon>
        <taxon>Chytridiomycetes</taxon>
        <taxon>Chytridiales</taxon>
        <taxon>Chytriomycetaceae</taxon>
        <taxon>Physocladia</taxon>
    </lineage>
</organism>
<reference evidence="2" key="1">
    <citation type="submission" date="2020-05" db="EMBL/GenBank/DDBJ databases">
        <title>Phylogenomic resolution of chytrid fungi.</title>
        <authorList>
            <person name="Stajich J.E."/>
            <person name="Amses K."/>
            <person name="Simmons R."/>
            <person name="Seto K."/>
            <person name="Myers J."/>
            <person name="Bonds A."/>
            <person name="Quandt C.A."/>
            <person name="Barry K."/>
            <person name="Liu P."/>
            <person name="Grigoriev I."/>
            <person name="Longcore J.E."/>
            <person name="James T.Y."/>
        </authorList>
    </citation>
    <scope>NUCLEOTIDE SEQUENCE</scope>
    <source>
        <strain evidence="2">JEL0513</strain>
    </source>
</reference>
<evidence type="ECO:0000313" key="2">
    <source>
        <dbReference type="EMBL" id="KAJ3109335.1"/>
    </source>
</evidence>
<accession>A0AAD5XAJ0</accession>
<feature type="region of interest" description="Disordered" evidence="1">
    <location>
        <begin position="54"/>
        <end position="85"/>
    </location>
</feature>
<dbReference type="EMBL" id="JADGJH010001818">
    <property type="protein sequence ID" value="KAJ3109335.1"/>
    <property type="molecule type" value="Genomic_DNA"/>
</dbReference>
<proteinExistence type="predicted"/>
<dbReference type="Proteomes" id="UP001211907">
    <property type="component" value="Unassembled WGS sequence"/>
</dbReference>
<dbReference type="AlphaFoldDB" id="A0AAD5XAJ0"/>
<evidence type="ECO:0000313" key="3">
    <source>
        <dbReference type="Proteomes" id="UP001211907"/>
    </source>
</evidence>
<evidence type="ECO:0000256" key="1">
    <source>
        <dbReference type="SAM" id="MobiDB-lite"/>
    </source>
</evidence>
<feature type="compositionally biased region" description="Low complexity" evidence="1">
    <location>
        <begin position="54"/>
        <end position="79"/>
    </location>
</feature>
<feature type="region of interest" description="Disordered" evidence="1">
    <location>
        <begin position="121"/>
        <end position="245"/>
    </location>
</feature>
<feature type="compositionally biased region" description="Low complexity" evidence="1">
    <location>
        <begin position="235"/>
        <end position="245"/>
    </location>
</feature>
<comment type="caution">
    <text evidence="2">The sequence shown here is derived from an EMBL/GenBank/DDBJ whole genome shotgun (WGS) entry which is preliminary data.</text>
</comment>